<name>A0ABP4VPB6_9ACTN</name>
<comment type="caution">
    <text evidence="2">The sequence shown here is derived from an EMBL/GenBank/DDBJ whole genome shotgun (WGS) entry which is preliminary data.</text>
</comment>
<evidence type="ECO:0000256" key="1">
    <source>
        <dbReference type="ARBA" id="ARBA00006479"/>
    </source>
</evidence>
<protein>
    <submittedName>
        <fullName evidence="2">ROK family glucokinase</fullName>
    </submittedName>
</protein>
<keyword evidence="3" id="KW-1185">Reference proteome</keyword>
<dbReference type="Proteomes" id="UP001501057">
    <property type="component" value="Unassembled WGS sequence"/>
</dbReference>
<dbReference type="RefSeq" id="WP_344198908.1">
    <property type="nucleotide sequence ID" value="NZ_BAAAME010000002.1"/>
</dbReference>
<dbReference type="SUPFAM" id="SSF53067">
    <property type="entry name" value="Actin-like ATPase domain"/>
    <property type="match status" value="1"/>
</dbReference>
<dbReference type="InterPro" id="IPR043129">
    <property type="entry name" value="ATPase_NBD"/>
</dbReference>
<dbReference type="InterPro" id="IPR049874">
    <property type="entry name" value="ROK_cs"/>
</dbReference>
<dbReference type="Gene3D" id="3.30.420.40">
    <property type="match status" value="2"/>
</dbReference>
<dbReference type="PANTHER" id="PTHR18964">
    <property type="entry name" value="ROK (REPRESSOR, ORF, KINASE) FAMILY"/>
    <property type="match status" value="1"/>
</dbReference>
<evidence type="ECO:0000313" key="3">
    <source>
        <dbReference type="Proteomes" id="UP001501057"/>
    </source>
</evidence>
<accession>A0ABP4VPB6</accession>
<dbReference type="PROSITE" id="PS01125">
    <property type="entry name" value="ROK"/>
    <property type="match status" value="1"/>
</dbReference>
<dbReference type="PANTHER" id="PTHR18964:SF173">
    <property type="entry name" value="GLUCOKINASE"/>
    <property type="match status" value="1"/>
</dbReference>
<dbReference type="InterPro" id="IPR000600">
    <property type="entry name" value="ROK"/>
</dbReference>
<dbReference type="Pfam" id="PF00480">
    <property type="entry name" value="ROK"/>
    <property type="match status" value="1"/>
</dbReference>
<organism evidence="2 3">
    <name type="scientific">Aeromicrobium alkaliterrae</name>
    <dbReference type="NCBI Taxonomy" id="302168"/>
    <lineage>
        <taxon>Bacteria</taxon>
        <taxon>Bacillati</taxon>
        <taxon>Actinomycetota</taxon>
        <taxon>Actinomycetes</taxon>
        <taxon>Propionibacteriales</taxon>
        <taxon>Nocardioidaceae</taxon>
        <taxon>Aeromicrobium</taxon>
    </lineage>
</organism>
<comment type="similarity">
    <text evidence="1">Belongs to the ROK (NagC/XylR) family.</text>
</comment>
<sequence>MSDQAALRIGVDVGGTKIAAGIVDAAGSIRRAARRSTPDAAEIPAAIAALVEEVAGGETVGGVGIGAAGFISSDRLTVLTAPNIDWNDAKLGQDVIQLLQVPVVVENDANAAAWGEYRFGAGRGTHHMLAVTVGTGVGGGLVVGGQLVRGAHGIAAEVGHVRFERNGLLCGCGQHGCLEQYASGTALVRRARGRLAGPDGGPVSGPEITRLVVAGDPAACDLLAEFGRDLGEGIATLVAVLDPEVVVIGGGVAEAGDALLDPVREGLASAITGGTNRPGPRVVAAELGNEAGLVGAADLAVSPEPGPGGPHA</sequence>
<proteinExistence type="inferred from homology"/>
<gene>
    <name evidence="2" type="ORF">GCM10009710_12650</name>
</gene>
<reference evidence="3" key="1">
    <citation type="journal article" date="2019" name="Int. J. Syst. Evol. Microbiol.">
        <title>The Global Catalogue of Microorganisms (GCM) 10K type strain sequencing project: providing services to taxonomists for standard genome sequencing and annotation.</title>
        <authorList>
            <consortium name="The Broad Institute Genomics Platform"/>
            <consortium name="The Broad Institute Genome Sequencing Center for Infectious Disease"/>
            <person name="Wu L."/>
            <person name="Ma J."/>
        </authorList>
    </citation>
    <scope>NUCLEOTIDE SEQUENCE [LARGE SCALE GENOMIC DNA]</scope>
    <source>
        <strain evidence="3">JCM 13518</strain>
    </source>
</reference>
<dbReference type="EMBL" id="BAAAME010000002">
    <property type="protein sequence ID" value="GAA1733401.1"/>
    <property type="molecule type" value="Genomic_DNA"/>
</dbReference>
<evidence type="ECO:0000313" key="2">
    <source>
        <dbReference type="EMBL" id="GAA1733401.1"/>
    </source>
</evidence>